<evidence type="ECO:0000256" key="2">
    <source>
        <dbReference type="ARBA" id="ARBA00022989"/>
    </source>
</evidence>
<protein>
    <submittedName>
        <fullName evidence="6">MFS transporter</fullName>
    </submittedName>
</protein>
<feature type="transmembrane region" description="Helical" evidence="4">
    <location>
        <begin position="102"/>
        <end position="124"/>
    </location>
</feature>
<feature type="transmembrane region" description="Helical" evidence="4">
    <location>
        <begin position="301"/>
        <end position="323"/>
    </location>
</feature>
<feature type="transmembrane region" description="Helical" evidence="4">
    <location>
        <begin position="241"/>
        <end position="260"/>
    </location>
</feature>
<feature type="transmembrane region" description="Helical" evidence="4">
    <location>
        <begin position="211"/>
        <end position="235"/>
    </location>
</feature>
<feature type="transmembrane region" description="Helical" evidence="4">
    <location>
        <begin position="46"/>
        <end position="66"/>
    </location>
</feature>
<accession>A0ABS6WTC6</accession>
<dbReference type="RefSeq" id="WP_219202231.1">
    <property type="nucleotide sequence ID" value="NZ_JAHWQX010000003.1"/>
</dbReference>
<evidence type="ECO:0000256" key="4">
    <source>
        <dbReference type="SAM" id="Phobius"/>
    </source>
</evidence>
<gene>
    <name evidence="6" type="ORF">KY465_13575</name>
</gene>
<keyword evidence="1 4" id="KW-0812">Transmembrane</keyword>
<proteinExistence type="predicted"/>
<evidence type="ECO:0000313" key="6">
    <source>
        <dbReference type="EMBL" id="MBW3098310.1"/>
    </source>
</evidence>
<feature type="transmembrane region" description="Helical" evidence="4">
    <location>
        <begin position="335"/>
        <end position="358"/>
    </location>
</feature>
<sequence length="392" mass="39594">MSERPDWAIIGLSMLQVCALGTLYAWSVLIAPVQSEYGVSRTATGLVFSLSITIFTLAVTAAPRLFSARRTIIAGALSTLIGAIGLFAAAAAPTFIVFTLSYAGIFALASGLGYASGLQIAVAAGGARSGLATGMVITAFALGAVLFGPLISYISAVEGLAFALSTQAAILAVIAILSLAMQRGRPSFQRRFPAIARKSPHADARAVQRGLVWILWMGFAFGAAGGLMVLGHAAGMVAAQGGNLALAGLAVSLVAAGNATGRLSAGPLADWVGARLVLVLSALLLALATGTMAAVPGALPAAVALALAGLAYGLMATGYPVAVNHLFGPELFGRIYGRVITAWGLAGLVAPLAAGWLYDLTGDYRLPLLLACLAAVVSAAIAFALGRRSTTP</sequence>
<reference evidence="6" key="1">
    <citation type="submission" date="2021-07" db="EMBL/GenBank/DDBJ databases">
        <title>Pseudohoeflea marina sp. nov. a polyhydroxyalcanoate-producing bacterium.</title>
        <authorList>
            <person name="Zheng W."/>
            <person name="Yu S."/>
            <person name="Huang Y."/>
        </authorList>
    </citation>
    <scope>NUCLEOTIDE SEQUENCE</scope>
    <source>
        <strain evidence="6">DP4N28-3</strain>
    </source>
</reference>
<feature type="transmembrane region" description="Helical" evidence="4">
    <location>
        <begin position="364"/>
        <end position="386"/>
    </location>
</feature>
<dbReference type="InterPro" id="IPR050327">
    <property type="entry name" value="Proton-linked_MCT"/>
</dbReference>
<feature type="domain" description="Major facilitator superfamily (MFS) profile" evidence="5">
    <location>
        <begin position="211"/>
        <end position="392"/>
    </location>
</feature>
<feature type="transmembrane region" description="Helical" evidence="4">
    <location>
        <begin position="73"/>
        <end position="96"/>
    </location>
</feature>
<keyword evidence="2 4" id="KW-1133">Transmembrane helix</keyword>
<dbReference type="PANTHER" id="PTHR11360">
    <property type="entry name" value="MONOCARBOXYLATE TRANSPORTER"/>
    <property type="match status" value="1"/>
</dbReference>
<dbReference type="InterPro" id="IPR020846">
    <property type="entry name" value="MFS_dom"/>
</dbReference>
<keyword evidence="3 4" id="KW-0472">Membrane</keyword>
<dbReference type="PROSITE" id="PS50850">
    <property type="entry name" value="MFS"/>
    <property type="match status" value="1"/>
</dbReference>
<feature type="transmembrane region" description="Helical" evidence="4">
    <location>
        <begin position="131"/>
        <end position="154"/>
    </location>
</feature>
<dbReference type="EMBL" id="JAHWQX010000003">
    <property type="protein sequence ID" value="MBW3098310.1"/>
    <property type="molecule type" value="Genomic_DNA"/>
</dbReference>
<dbReference type="PANTHER" id="PTHR11360:SF304">
    <property type="entry name" value="MFS DOMAIN-CONTAINING PROTEIN"/>
    <property type="match status" value="1"/>
</dbReference>
<feature type="transmembrane region" description="Helical" evidence="4">
    <location>
        <begin position="272"/>
        <end position="295"/>
    </location>
</feature>
<keyword evidence="7" id="KW-1185">Reference proteome</keyword>
<name>A0ABS6WTC6_9HYPH</name>
<evidence type="ECO:0000259" key="5">
    <source>
        <dbReference type="PROSITE" id="PS50850"/>
    </source>
</evidence>
<evidence type="ECO:0000256" key="1">
    <source>
        <dbReference type="ARBA" id="ARBA00022692"/>
    </source>
</evidence>
<dbReference type="Proteomes" id="UP001430804">
    <property type="component" value="Unassembled WGS sequence"/>
</dbReference>
<dbReference type="Pfam" id="PF07690">
    <property type="entry name" value="MFS_1"/>
    <property type="match status" value="1"/>
</dbReference>
<dbReference type="InterPro" id="IPR011701">
    <property type="entry name" value="MFS"/>
</dbReference>
<comment type="caution">
    <text evidence="6">The sequence shown here is derived from an EMBL/GenBank/DDBJ whole genome shotgun (WGS) entry which is preliminary data.</text>
</comment>
<organism evidence="6 7">
    <name type="scientific">Pseudohoeflea coraliihabitans</name>
    <dbReference type="NCBI Taxonomy" id="2860393"/>
    <lineage>
        <taxon>Bacteria</taxon>
        <taxon>Pseudomonadati</taxon>
        <taxon>Pseudomonadota</taxon>
        <taxon>Alphaproteobacteria</taxon>
        <taxon>Hyphomicrobiales</taxon>
        <taxon>Rhizobiaceae</taxon>
        <taxon>Pseudohoeflea</taxon>
    </lineage>
</organism>
<feature type="transmembrane region" description="Helical" evidence="4">
    <location>
        <begin position="160"/>
        <end position="181"/>
    </location>
</feature>
<feature type="transmembrane region" description="Helical" evidence="4">
    <location>
        <begin position="7"/>
        <end position="26"/>
    </location>
</feature>
<evidence type="ECO:0000256" key="3">
    <source>
        <dbReference type="ARBA" id="ARBA00023136"/>
    </source>
</evidence>
<evidence type="ECO:0000313" key="7">
    <source>
        <dbReference type="Proteomes" id="UP001430804"/>
    </source>
</evidence>